<reference evidence="1 2" key="1">
    <citation type="journal article" date="2020" name="Phytopathology">
        <title>A high-quality genome resource of Botrytis fragariae, a new and rapidly spreading fungal pathogen causing strawberry gray mold in the U.S.A.</title>
        <authorList>
            <person name="Wu Y."/>
            <person name="Saski C.A."/>
            <person name="Schnabel G."/>
            <person name="Xiao S."/>
            <person name="Hu M."/>
        </authorList>
    </citation>
    <scope>NUCLEOTIDE SEQUENCE [LARGE SCALE GENOMIC DNA]</scope>
    <source>
        <strain evidence="1 2">BVB16</strain>
    </source>
</reference>
<sequence length="109" mass="12459">MCMLQPSSFTKYQMFPVHQEFRRALDEFSPYNKRIPRAIKATPTPRFLASLTSLSCSTANSTECIALTPEHPKRANENVRLLVTTNHAPEHQDQTSPNKSKILHYPICM</sequence>
<comment type="caution">
    <text evidence="1">The sequence shown here is derived from an EMBL/GenBank/DDBJ whole genome shotgun (WGS) entry which is preliminary data.</text>
</comment>
<dbReference type="RefSeq" id="XP_037197669.1">
    <property type="nucleotide sequence ID" value="XM_037331336.1"/>
</dbReference>
<dbReference type="GeneID" id="59255028"/>
<evidence type="ECO:0000313" key="1">
    <source>
        <dbReference type="EMBL" id="KAF5878725.1"/>
    </source>
</evidence>
<accession>A0A8H6B3X4</accession>
<gene>
    <name evidence="1" type="ORF">Bfra_000892</name>
</gene>
<dbReference type="AlphaFoldDB" id="A0A8H6B3X4"/>
<name>A0A8H6B3X4_9HELO</name>
<organism evidence="1 2">
    <name type="scientific">Botrytis fragariae</name>
    <dbReference type="NCBI Taxonomy" id="1964551"/>
    <lineage>
        <taxon>Eukaryota</taxon>
        <taxon>Fungi</taxon>
        <taxon>Dikarya</taxon>
        <taxon>Ascomycota</taxon>
        <taxon>Pezizomycotina</taxon>
        <taxon>Leotiomycetes</taxon>
        <taxon>Helotiales</taxon>
        <taxon>Sclerotiniaceae</taxon>
        <taxon>Botrytis</taxon>
    </lineage>
</organism>
<protein>
    <submittedName>
        <fullName evidence="1">Uncharacterized protein</fullName>
    </submittedName>
</protein>
<dbReference type="EMBL" id="JABFCT010000002">
    <property type="protein sequence ID" value="KAF5878725.1"/>
    <property type="molecule type" value="Genomic_DNA"/>
</dbReference>
<dbReference type="Proteomes" id="UP000531561">
    <property type="component" value="Unassembled WGS sequence"/>
</dbReference>
<evidence type="ECO:0000313" key="2">
    <source>
        <dbReference type="Proteomes" id="UP000531561"/>
    </source>
</evidence>
<keyword evidence="2" id="KW-1185">Reference proteome</keyword>
<proteinExistence type="predicted"/>